<evidence type="ECO:0000313" key="3">
    <source>
        <dbReference type="Proteomes" id="UP000525652"/>
    </source>
</evidence>
<sequence length="136" mass="15575">MEATKITGIDTNCVTEPRNDGTPGSALYTVPLKLNKTPSQLWAKIFVHTWNSPPQYTSMHRPGIASVRGDRIILNGTTLDEVDKTHKATLKLCIEEADKKEQETIRRHEEARRIEKEKSDQWRRETKERADGISFD</sequence>
<dbReference type="Proteomes" id="UP000525652">
    <property type="component" value="Unassembled WGS sequence"/>
</dbReference>
<name>A0A7X1B2E7_9BACT</name>
<accession>A0A7X1B2E7</accession>
<feature type="region of interest" description="Disordered" evidence="1">
    <location>
        <begin position="100"/>
        <end position="136"/>
    </location>
</feature>
<dbReference type="AlphaFoldDB" id="A0A7X1B2E7"/>
<evidence type="ECO:0000256" key="1">
    <source>
        <dbReference type="SAM" id="MobiDB-lite"/>
    </source>
</evidence>
<organism evidence="2 3">
    <name type="scientific">Puniceicoccus vermicola</name>
    <dbReference type="NCBI Taxonomy" id="388746"/>
    <lineage>
        <taxon>Bacteria</taxon>
        <taxon>Pseudomonadati</taxon>
        <taxon>Verrucomicrobiota</taxon>
        <taxon>Opitutia</taxon>
        <taxon>Puniceicoccales</taxon>
        <taxon>Puniceicoccaceae</taxon>
        <taxon>Puniceicoccus</taxon>
    </lineage>
</organism>
<reference evidence="2 3" key="1">
    <citation type="submission" date="2020-07" db="EMBL/GenBank/DDBJ databases">
        <authorList>
            <person name="Feng X."/>
        </authorList>
    </citation>
    <scope>NUCLEOTIDE SEQUENCE [LARGE SCALE GENOMIC DNA]</scope>
    <source>
        <strain evidence="2 3">JCM14086</strain>
    </source>
</reference>
<comment type="caution">
    <text evidence="2">The sequence shown here is derived from an EMBL/GenBank/DDBJ whole genome shotgun (WGS) entry which is preliminary data.</text>
</comment>
<protein>
    <submittedName>
        <fullName evidence="2">Uncharacterized protein</fullName>
    </submittedName>
</protein>
<gene>
    <name evidence="2" type="ORF">H5P30_15380</name>
</gene>
<proteinExistence type="predicted"/>
<dbReference type="EMBL" id="JACHVA010000121">
    <property type="protein sequence ID" value="MBC2603165.1"/>
    <property type="molecule type" value="Genomic_DNA"/>
</dbReference>
<keyword evidence="3" id="KW-1185">Reference proteome</keyword>
<evidence type="ECO:0000313" key="2">
    <source>
        <dbReference type="EMBL" id="MBC2603165.1"/>
    </source>
</evidence>
<dbReference type="RefSeq" id="WP_185693805.1">
    <property type="nucleotide sequence ID" value="NZ_JACHVA010000121.1"/>
</dbReference>